<evidence type="ECO:0000313" key="7">
    <source>
        <dbReference type="EMBL" id="OMH40522.1"/>
    </source>
</evidence>
<keyword evidence="2 3" id="KW-0456">Lyase</keyword>
<accession>A0A1R1ML40</accession>
<comment type="similarity">
    <text evidence="3 4">In the N-terminal section; belongs to the HFCD (homo-oligomeric flavin containing Cys decarboxylase) superfamily.</text>
</comment>
<keyword evidence="8" id="KW-1185">Reference proteome</keyword>
<dbReference type="AlphaFoldDB" id="A0A1R1ML40"/>
<dbReference type="HAMAP" id="MF_02225">
    <property type="entry name" value="CoaBC"/>
    <property type="match status" value="1"/>
</dbReference>
<dbReference type="SUPFAM" id="SSF52507">
    <property type="entry name" value="Homo-oligomeric flavin-containing Cys decarboxylases, HFCD"/>
    <property type="match status" value="1"/>
</dbReference>
<keyword evidence="3 4" id="KW-0288">FMN</keyword>
<dbReference type="InterPro" id="IPR005252">
    <property type="entry name" value="CoaBC"/>
</dbReference>
<proteinExistence type="inferred from homology"/>
<dbReference type="InterPro" id="IPR035929">
    <property type="entry name" value="CoaB-like_sf"/>
</dbReference>
<evidence type="ECO:0000256" key="2">
    <source>
        <dbReference type="ARBA" id="ARBA00023239"/>
    </source>
</evidence>
<feature type="binding site" evidence="3">
    <location>
        <position position="278"/>
    </location>
    <ligand>
        <name>CTP</name>
        <dbReference type="ChEBI" id="CHEBI:37563"/>
    </ligand>
</feature>
<protein>
    <recommendedName>
        <fullName evidence="3">Coenzyme A biosynthesis bifunctional protein CoaBC</fullName>
    </recommendedName>
    <alternativeName>
        <fullName evidence="3">DNA/pantothenate metabolism flavoprotein</fullName>
    </alternativeName>
    <alternativeName>
        <fullName evidence="3">Phosphopantothenoylcysteine synthetase/decarboxylase</fullName>
        <shortName evidence="3">PPCS-PPCDC</shortName>
    </alternativeName>
    <domain>
        <recommendedName>
            <fullName evidence="3">Phosphopantothenoylcysteine decarboxylase</fullName>
            <shortName evidence="3">PPC decarboxylase</shortName>
            <shortName evidence="3">PPC-DC</shortName>
            <ecNumber evidence="3">4.1.1.36</ecNumber>
        </recommendedName>
        <alternativeName>
            <fullName evidence="3">CoaC</fullName>
        </alternativeName>
    </domain>
    <domain>
        <recommendedName>
            <fullName evidence="3">Phosphopantothenate--cysteine ligase</fullName>
            <ecNumber evidence="3">6.3.2.5</ecNumber>
        </recommendedName>
        <alternativeName>
            <fullName evidence="3">CoaB</fullName>
        </alternativeName>
        <alternativeName>
            <fullName evidence="3">Phosphopantothenoylcysteine synthetase</fullName>
            <shortName evidence="3">PPC synthetase</shortName>
            <shortName evidence="3">PPC-S</shortName>
        </alternativeName>
    </domain>
</protein>
<dbReference type="EC" id="4.1.1.36" evidence="3"/>
<comment type="caution">
    <text evidence="7">The sequence shown here is derived from an EMBL/GenBank/DDBJ whole genome shotgun (WGS) entry which is preliminary data.</text>
</comment>
<keyword evidence="3" id="KW-0479">Metal-binding</keyword>
<dbReference type="Pfam" id="PF02441">
    <property type="entry name" value="Flavoprotein"/>
    <property type="match status" value="1"/>
</dbReference>
<organism evidence="7 8">
    <name type="scientific">Desulfurobacterium indicum</name>
    <dbReference type="NCBI Taxonomy" id="1914305"/>
    <lineage>
        <taxon>Bacteria</taxon>
        <taxon>Pseudomonadati</taxon>
        <taxon>Aquificota</taxon>
        <taxon>Aquificia</taxon>
        <taxon>Desulfurobacteriales</taxon>
        <taxon>Desulfurobacteriaceae</taxon>
        <taxon>Desulfurobacterium</taxon>
    </lineage>
</organism>
<dbReference type="OrthoDB" id="9802554at2"/>
<feature type="binding site" evidence="3">
    <location>
        <begin position="304"/>
        <end position="307"/>
    </location>
    <ligand>
        <name>CTP</name>
        <dbReference type="ChEBI" id="CHEBI:37563"/>
    </ligand>
</feature>
<dbReference type="NCBIfam" id="TIGR00521">
    <property type="entry name" value="coaBC_dfp"/>
    <property type="match status" value="1"/>
</dbReference>
<evidence type="ECO:0000259" key="5">
    <source>
        <dbReference type="Pfam" id="PF02441"/>
    </source>
</evidence>
<dbReference type="GO" id="GO:0015937">
    <property type="term" value="P:coenzyme A biosynthetic process"/>
    <property type="evidence" value="ECO:0007669"/>
    <property type="project" value="UniProtKB-UniRule"/>
</dbReference>
<feature type="region of interest" description="Phosphopantothenoylcysteine decarboxylase" evidence="3">
    <location>
        <begin position="1"/>
        <end position="189"/>
    </location>
</feature>
<dbReference type="EC" id="6.3.2.5" evidence="3"/>
<dbReference type="GO" id="GO:0004632">
    <property type="term" value="F:phosphopantothenate--cysteine ligase activity"/>
    <property type="evidence" value="ECO:0007669"/>
    <property type="project" value="UniProtKB-UniRule"/>
</dbReference>
<comment type="similarity">
    <text evidence="3 4">In the C-terminal section; belongs to the PPC synthetase family.</text>
</comment>
<feature type="binding site" evidence="3">
    <location>
        <position position="288"/>
    </location>
    <ligand>
        <name>CTP</name>
        <dbReference type="ChEBI" id="CHEBI:37563"/>
    </ligand>
</feature>
<comment type="catalytic activity">
    <reaction evidence="3 4">
        <text>N-[(R)-4-phosphopantothenoyl]-L-cysteine + H(+) = (R)-4'-phosphopantetheine + CO2</text>
        <dbReference type="Rhea" id="RHEA:16793"/>
        <dbReference type="ChEBI" id="CHEBI:15378"/>
        <dbReference type="ChEBI" id="CHEBI:16526"/>
        <dbReference type="ChEBI" id="CHEBI:59458"/>
        <dbReference type="ChEBI" id="CHEBI:61723"/>
        <dbReference type="EC" id="4.1.1.36"/>
    </reaction>
</comment>
<comment type="pathway">
    <text evidence="3 4">Cofactor biosynthesis; coenzyme A biosynthesis; CoA from (R)-pantothenate: step 2/5.</text>
</comment>
<name>A0A1R1ML40_9BACT</name>
<feature type="region of interest" description="Phosphopantothenate--cysteine ligase" evidence="3">
    <location>
        <begin position="190"/>
        <end position="392"/>
    </location>
</feature>
<dbReference type="RefSeq" id="WP_076712962.1">
    <property type="nucleotide sequence ID" value="NZ_MOEN01000014.1"/>
</dbReference>
<dbReference type="InterPro" id="IPR003382">
    <property type="entry name" value="Flavoprotein"/>
</dbReference>
<dbReference type="EMBL" id="MOEN01000014">
    <property type="protein sequence ID" value="OMH40522.1"/>
    <property type="molecule type" value="Genomic_DNA"/>
</dbReference>
<feature type="binding site" evidence="3">
    <location>
        <position position="340"/>
    </location>
    <ligand>
        <name>CTP</name>
        <dbReference type="ChEBI" id="CHEBI:37563"/>
    </ligand>
</feature>
<feature type="binding site" evidence="3">
    <location>
        <position position="336"/>
    </location>
    <ligand>
        <name>CTP</name>
        <dbReference type="ChEBI" id="CHEBI:37563"/>
    </ligand>
</feature>
<comment type="pathway">
    <text evidence="3 4">Cofactor biosynthesis; coenzyme A biosynthesis; CoA from (R)-pantothenate: step 3/5.</text>
</comment>
<dbReference type="GO" id="GO:0010181">
    <property type="term" value="F:FMN binding"/>
    <property type="evidence" value="ECO:0007669"/>
    <property type="project" value="UniProtKB-UniRule"/>
</dbReference>
<keyword evidence="3" id="KW-0511">Multifunctional enzyme</keyword>
<dbReference type="Gene3D" id="3.40.50.10300">
    <property type="entry name" value="CoaB-like"/>
    <property type="match status" value="1"/>
</dbReference>
<dbReference type="GO" id="GO:0004633">
    <property type="term" value="F:phosphopantothenoylcysteine decarboxylase activity"/>
    <property type="evidence" value="ECO:0007669"/>
    <property type="project" value="UniProtKB-UniRule"/>
</dbReference>
<dbReference type="Pfam" id="PF04127">
    <property type="entry name" value="DFP"/>
    <property type="match status" value="1"/>
</dbReference>
<evidence type="ECO:0000313" key="8">
    <source>
        <dbReference type="Proteomes" id="UP000187408"/>
    </source>
</evidence>
<evidence type="ECO:0000256" key="3">
    <source>
        <dbReference type="HAMAP-Rule" id="MF_02225"/>
    </source>
</evidence>
<evidence type="ECO:0000256" key="1">
    <source>
        <dbReference type="ARBA" id="ARBA00022793"/>
    </source>
</evidence>
<dbReference type="GO" id="GO:0071513">
    <property type="term" value="C:phosphopantothenoylcysteine decarboxylase complex"/>
    <property type="evidence" value="ECO:0007669"/>
    <property type="project" value="TreeGrafter"/>
</dbReference>
<sequence>MERTLEGKKILLGITGSIAAYKAIEILRELQKKGADVYTAVTPNGLEFVSEVVLRTLSGHSVYKEIVPKENPEIRHTSLASSVDLFVVAPATGNTIAKIAHGIADNPVTASALAIGKGIICPAMNVKMYENPATVDNIELLKKRGYKIVDSDEGELACGVKGKGRLAKIETIVEAVEDYFIPKFLKDKKVVITAGPTREYIDPVRFISNPSSGKMGYELARIARAAGALVTLISGKTCLNQPYGVNYFEVETVEDMRKAVMDNIEGADIYISAAAINDYRPVRVNENKIKKSDSKLVLELERTPDILAEVASKRLAKCIVGFAAETENLIENARKKLKSKRLTMVVANDVKGKVFGEDETECMIIGENFEERVKGSKRQVALEILKLISQKL</sequence>
<comment type="catalytic activity">
    <reaction evidence="3 4">
        <text>(R)-4'-phosphopantothenate + L-cysteine + CTP = N-[(R)-4-phosphopantothenoyl]-L-cysteine + CMP + diphosphate + H(+)</text>
        <dbReference type="Rhea" id="RHEA:19397"/>
        <dbReference type="ChEBI" id="CHEBI:10986"/>
        <dbReference type="ChEBI" id="CHEBI:15378"/>
        <dbReference type="ChEBI" id="CHEBI:33019"/>
        <dbReference type="ChEBI" id="CHEBI:35235"/>
        <dbReference type="ChEBI" id="CHEBI:37563"/>
        <dbReference type="ChEBI" id="CHEBI:59458"/>
        <dbReference type="ChEBI" id="CHEBI:60377"/>
        <dbReference type="EC" id="6.3.2.5"/>
    </reaction>
</comment>
<keyword evidence="1 3" id="KW-0210">Decarboxylase</keyword>
<dbReference type="STRING" id="1914305.BLW93_04750"/>
<dbReference type="GO" id="GO:0046872">
    <property type="term" value="F:metal ion binding"/>
    <property type="evidence" value="ECO:0007669"/>
    <property type="project" value="UniProtKB-KW"/>
</dbReference>
<dbReference type="GO" id="GO:0015941">
    <property type="term" value="P:pantothenate catabolic process"/>
    <property type="evidence" value="ECO:0007669"/>
    <property type="project" value="InterPro"/>
</dbReference>
<dbReference type="PANTHER" id="PTHR14359">
    <property type="entry name" value="HOMO-OLIGOMERIC FLAVIN CONTAINING CYS DECARBOXYLASE FAMILY"/>
    <property type="match status" value="1"/>
</dbReference>
<dbReference type="Proteomes" id="UP000187408">
    <property type="component" value="Unassembled WGS sequence"/>
</dbReference>
<reference evidence="7 8" key="1">
    <citation type="submission" date="2016-10" db="EMBL/GenBank/DDBJ databases">
        <title>Genome sequence of a sulfur-reducing bacterium Desulfurobacterium indicum K6013.</title>
        <authorList>
            <person name="Cao J."/>
            <person name="Shao Z."/>
            <person name="Alain K."/>
            <person name="Jebbar M."/>
        </authorList>
    </citation>
    <scope>NUCLEOTIDE SEQUENCE [LARGE SCALE GENOMIC DNA]</scope>
    <source>
        <strain evidence="7 8">K6013</strain>
    </source>
</reference>
<keyword evidence="3" id="KW-0460">Magnesium</keyword>
<dbReference type="InterPro" id="IPR007085">
    <property type="entry name" value="DNA/pantothenate-metab_flavo_C"/>
</dbReference>
<gene>
    <name evidence="3" type="primary">coaBC</name>
    <name evidence="7" type="ORF">BLW93_04750</name>
</gene>
<keyword evidence="3 4" id="KW-0285">Flavoprotein</keyword>
<feature type="binding site" evidence="3">
    <location>
        <position position="322"/>
    </location>
    <ligand>
        <name>CTP</name>
        <dbReference type="ChEBI" id="CHEBI:37563"/>
    </ligand>
</feature>
<comment type="function">
    <text evidence="3">Catalyzes two sequential steps in the biosynthesis of coenzyme A. In the first step cysteine is conjugated to 4'-phosphopantothenate to form 4-phosphopantothenoylcysteine. In the second step the latter compound is decarboxylated to form 4'-phosphopantotheine.</text>
</comment>
<feature type="domain" description="Flavoprotein" evidence="5">
    <location>
        <begin position="8"/>
        <end position="178"/>
    </location>
</feature>
<comment type="cofactor">
    <cofactor evidence="3">
        <name>Mg(2+)</name>
        <dbReference type="ChEBI" id="CHEBI:18420"/>
    </cofactor>
</comment>
<comment type="cofactor">
    <cofactor evidence="3">
        <name>FMN</name>
        <dbReference type="ChEBI" id="CHEBI:58210"/>
    </cofactor>
    <text evidence="3">Binds 1 FMN per subunit.</text>
</comment>
<dbReference type="SUPFAM" id="SSF102645">
    <property type="entry name" value="CoaB-like"/>
    <property type="match status" value="1"/>
</dbReference>
<evidence type="ECO:0000256" key="4">
    <source>
        <dbReference type="RuleBase" id="RU364078"/>
    </source>
</evidence>
<dbReference type="InterPro" id="IPR036551">
    <property type="entry name" value="Flavin_trans-like"/>
</dbReference>
<keyword evidence="3 4" id="KW-0436">Ligase</keyword>
<dbReference type="UniPathway" id="UPA00241">
    <property type="reaction ID" value="UER00353"/>
</dbReference>
<feature type="domain" description="DNA/pantothenate metabolism flavoprotein C-terminal" evidence="6">
    <location>
        <begin position="185"/>
        <end position="390"/>
    </location>
</feature>
<feature type="active site" description="Proton donor" evidence="3">
    <location>
        <position position="158"/>
    </location>
</feature>
<dbReference type="PANTHER" id="PTHR14359:SF6">
    <property type="entry name" value="PHOSPHOPANTOTHENOYLCYSTEINE DECARBOXYLASE"/>
    <property type="match status" value="1"/>
</dbReference>
<evidence type="ECO:0000259" key="6">
    <source>
        <dbReference type="Pfam" id="PF04127"/>
    </source>
</evidence>
<comment type="caution">
    <text evidence="3">Lacks conserved residue(s) required for the propagation of feature annotation.</text>
</comment>
<comment type="function">
    <text evidence="4">Catalyzes two steps in the biosynthesis of coenzyme A. In the first step cysteine is conjugated to 4'-phosphopantothenate to form 4-phosphopantothenoylcysteine, in the latter compound is decarboxylated to form 4'-phosphopantotheine.</text>
</comment>
<dbReference type="Gene3D" id="3.40.50.1950">
    <property type="entry name" value="Flavin prenyltransferase-like"/>
    <property type="match status" value="1"/>
</dbReference>